<feature type="compositionally biased region" description="Polar residues" evidence="1">
    <location>
        <begin position="1"/>
        <end position="10"/>
    </location>
</feature>
<reference evidence="2 3" key="1">
    <citation type="submission" date="2022-04" db="EMBL/GenBank/DDBJ databases">
        <title>Leucobacter sp. isolated from rhizosphere of garlic.</title>
        <authorList>
            <person name="Won M."/>
            <person name="Lee C.-M."/>
            <person name="Woen H.-Y."/>
            <person name="Kwon S.-W."/>
        </authorList>
    </citation>
    <scope>NUCLEOTIDE SEQUENCE [LARGE SCALE GENOMIC DNA]</scope>
    <source>
        <strain evidence="2 3">H21R-40</strain>
    </source>
</reference>
<dbReference type="RefSeq" id="WP_244728789.1">
    <property type="nucleotide sequence ID" value="NZ_CP095045.1"/>
</dbReference>
<dbReference type="PROSITE" id="PS01228">
    <property type="entry name" value="COF_1"/>
    <property type="match status" value="1"/>
</dbReference>
<sequence length="303" mass="32675">MIDKQNSGTATAGGAVRMRPSDAAEPVSWSQIPPGPHDVRLVVTDLDGTLLTEGGRVPETFWPLLEIMRARKIAFAPASGRHHAALARLFDHSDDGISYIADNGNLVIHAGRRLSSSALGGDIVRRVVSAARDAAAARNLGVVVSGLRGAYVERTDRAFTREVERYYAELNVVDDLASVEDDVLKVAVYDFSDAQTALETTFRDVAAGHQAVISGKHWLDIMRTDVDKGSAVRALQNAIGVSAAHTVVFGDYLNDLQMLGAARWSFAMSNSHPQVQPAARYVAPAFHEDGVVSVLRRLLDVPL</sequence>
<dbReference type="SFLD" id="SFLDG01140">
    <property type="entry name" value="C2.B:_Phosphomannomutase_and_P"/>
    <property type="match status" value="1"/>
</dbReference>
<evidence type="ECO:0000313" key="2">
    <source>
        <dbReference type="EMBL" id="UOQ57878.1"/>
    </source>
</evidence>
<proteinExistence type="predicted"/>
<dbReference type="InterPro" id="IPR036412">
    <property type="entry name" value="HAD-like_sf"/>
</dbReference>
<dbReference type="Gene3D" id="3.40.50.1000">
    <property type="entry name" value="HAD superfamily/HAD-like"/>
    <property type="match status" value="1"/>
</dbReference>
<dbReference type="Gene3D" id="3.30.1240.10">
    <property type="match status" value="1"/>
</dbReference>
<dbReference type="PANTHER" id="PTHR10000:SF53">
    <property type="entry name" value="5-AMINO-6-(5-PHOSPHO-D-RIBITYLAMINO)URACIL PHOSPHATASE YBJI-RELATED"/>
    <property type="match status" value="1"/>
</dbReference>
<dbReference type="Pfam" id="PF08282">
    <property type="entry name" value="Hydrolase_3"/>
    <property type="match status" value="1"/>
</dbReference>
<dbReference type="InterPro" id="IPR023214">
    <property type="entry name" value="HAD_sf"/>
</dbReference>
<organism evidence="2 3">
    <name type="scientific">Leucobacter allii</name>
    <dbReference type="NCBI Taxonomy" id="2932247"/>
    <lineage>
        <taxon>Bacteria</taxon>
        <taxon>Bacillati</taxon>
        <taxon>Actinomycetota</taxon>
        <taxon>Actinomycetes</taxon>
        <taxon>Micrococcales</taxon>
        <taxon>Microbacteriaceae</taxon>
        <taxon>Leucobacter</taxon>
    </lineage>
</organism>
<dbReference type="NCBIfam" id="TIGR01484">
    <property type="entry name" value="HAD-SF-IIB"/>
    <property type="match status" value="1"/>
</dbReference>
<accession>A0ABY4FNN0</accession>
<keyword evidence="2" id="KW-0378">Hydrolase</keyword>
<dbReference type="SFLD" id="SFLDS00003">
    <property type="entry name" value="Haloacid_Dehalogenase"/>
    <property type="match status" value="1"/>
</dbReference>
<feature type="region of interest" description="Disordered" evidence="1">
    <location>
        <begin position="1"/>
        <end position="31"/>
    </location>
</feature>
<keyword evidence="3" id="KW-1185">Reference proteome</keyword>
<evidence type="ECO:0000256" key="1">
    <source>
        <dbReference type="SAM" id="MobiDB-lite"/>
    </source>
</evidence>
<protein>
    <submittedName>
        <fullName evidence="2">Cof-type HAD-IIB family hydrolase</fullName>
    </submittedName>
</protein>
<dbReference type="CDD" id="cd07518">
    <property type="entry name" value="HAD_YbiV-Like"/>
    <property type="match status" value="1"/>
</dbReference>
<dbReference type="InterPro" id="IPR006379">
    <property type="entry name" value="HAD-SF_hydro_IIB"/>
</dbReference>
<gene>
    <name evidence="2" type="ORF">MUN78_03305</name>
</gene>
<dbReference type="NCBIfam" id="TIGR00099">
    <property type="entry name" value="Cof-subfamily"/>
    <property type="match status" value="1"/>
</dbReference>
<dbReference type="GO" id="GO:0016787">
    <property type="term" value="F:hydrolase activity"/>
    <property type="evidence" value="ECO:0007669"/>
    <property type="project" value="UniProtKB-KW"/>
</dbReference>
<name>A0ABY4FNN0_9MICO</name>
<evidence type="ECO:0000313" key="3">
    <source>
        <dbReference type="Proteomes" id="UP000831786"/>
    </source>
</evidence>
<dbReference type="PANTHER" id="PTHR10000">
    <property type="entry name" value="PHOSPHOSERINE PHOSPHATASE"/>
    <property type="match status" value="1"/>
</dbReference>
<dbReference type="Proteomes" id="UP000831786">
    <property type="component" value="Chromosome"/>
</dbReference>
<dbReference type="InterPro" id="IPR000150">
    <property type="entry name" value="Cof"/>
</dbReference>
<dbReference type="EMBL" id="CP095045">
    <property type="protein sequence ID" value="UOQ57878.1"/>
    <property type="molecule type" value="Genomic_DNA"/>
</dbReference>
<dbReference type="SUPFAM" id="SSF56784">
    <property type="entry name" value="HAD-like"/>
    <property type="match status" value="1"/>
</dbReference>